<sequence>MPAEPIDVIQQFTLCGRPVPPVYTPWTLDVPEVFRGWELCAPVNIEATARNWSLAQVYIGLLEDALDCYKRQASAWPSALEDVVDGRNATGGRSAEGLGAGANPAQTREEAGR</sequence>
<protein>
    <submittedName>
        <fullName evidence="2">Uncharacterized protein</fullName>
    </submittedName>
</protein>
<evidence type="ECO:0000313" key="3">
    <source>
        <dbReference type="Proteomes" id="UP000016587"/>
    </source>
</evidence>
<evidence type="ECO:0000313" key="2">
    <source>
        <dbReference type="EMBL" id="AGW13829.1"/>
    </source>
</evidence>
<dbReference type="PATRIC" id="fig|1121448.10.peg.2015"/>
<reference evidence="3" key="2">
    <citation type="submission" date="2013-07" db="EMBL/GenBank/DDBJ databases">
        <authorList>
            <person name="Morais-Silva F.O."/>
            <person name="Rezende A.M."/>
            <person name="Pimentel C."/>
            <person name="Resende D.M."/>
            <person name="Santos C.I."/>
            <person name="Clemente C."/>
            <person name="de Oliveira L.M."/>
            <person name="da Silva S.M."/>
            <person name="Costa D.A."/>
            <person name="Varela-Raposo A."/>
            <person name="Horacio E.C.A."/>
            <person name="Matos M."/>
            <person name="Flores O."/>
            <person name="Ruiz J.C."/>
            <person name="Rodrigues-Pousada C."/>
        </authorList>
    </citation>
    <scope>NUCLEOTIDE SEQUENCE [LARGE SCALE GENOMIC DNA]</scope>
    <source>
        <strain evidence="3">ATCC 19364 / DSM 1382 / NCIMB 9332 / VKM B-1759</strain>
    </source>
</reference>
<dbReference type="STRING" id="1121448.DGI_2060"/>
<accession>T2GCC0</accession>
<proteinExistence type="predicted"/>
<dbReference type="EMBL" id="CP006585">
    <property type="protein sequence ID" value="AGW13829.1"/>
    <property type="molecule type" value="Genomic_DNA"/>
</dbReference>
<keyword evidence="3" id="KW-1185">Reference proteome</keyword>
<feature type="region of interest" description="Disordered" evidence="1">
    <location>
        <begin position="85"/>
        <end position="113"/>
    </location>
</feature>
<gene>
    <name evidence="2" type="ORF">DGI_2060</name>
</gene>
<dbReference type="AlphaFoldDB" id="T2GCC0"/>
<organism evidence="2 3">
    <name type="scientific">Megalodesulfovibrio gigas (strain ATCC 19364 / DSM 1382 / NCIMB 9332 / VKM B-1759)</name>
    <name type="common">Desulfovibrio gigas</name>
    <dbReference type="NCBI Taxonomy" id="1121448"/>
    <lineage>
        <taxon>Bacteria</taxon>
        <taxon>Pseudomonadati</taxon>
        <taxon>Thermodesulfobacteriota</taxon>
        <taxon>Desulfovibrionia</taxon>
        <taxon>Desulfovibrionales</taxon>
        <taxon>Desulfovibrionaceae</taxon>
        <taxon>Megalodesulfovibrio</taxon>
    </lineage>
</organism>
<dbReference type="HOGENOM" id="CLU_2129405_0_0_7"/>
<dbReference type="KEGG" id="dgg:DGI_2060"/>
<name>T2GCC0_MEGG1</name>
<dbReference type="Proteomes" id="UP000016587">
    <property type="component" value="Chromosome"/>
</dbReference>
<reference evidence="2 3" key="1">
    <citation type="journal article" date="2013" name="J. Bacteriol.">
        <title>Roles of HynAB and Ech, the only two hydrogenases found in the model sulfate reducer Desulfovibrio gigas.</title>
        <authorList>
            <person name="Morais-Silva F.O."/>
            <person name="Santos C.I."/>
            <person name="Rodrigues R."/>
            <person name="Pereira I.A."/>
            <person name="Rodrigues-Pousada C."/>
        </authorList>
    </citation>
    <scope>NUCLEOTIDE SEQUENCE [LARGE SCALE GENOMIC DNA]</scope>
    <source>
        <strain evidence="3">ATCC 19364 / DSM 1382 / NCIMB 9332 / VKM B-1759</strain>
    </source>
</reference>
<evidence type="ECO:0000256" key="1">
    <source>
        <dbReference type="SAM" id="MobiDB-lite"/>
    </source>
</evidence>